<protein>
    <recommendedName>
        <fullName evidence="2">DUF4781 domain-containing protein</fullName>
    </recommendedName>
</protein>
<dbReference type="EMBL" id="KQ434790">
    <property type="protein sequence ID" value="KZC05358.1"/>
    <property type="molecule type" value="Genomic_DNA"/>
</dbReference>
<dbReference type="InterPro" id="IPR031962">
    <property type="entry name" value="DUF4781"/>
</dbReference>
<organism evidence="3 4">
    <name type="scientific">Dufourea novaeangliae</name>
    <name type="common">Sweat bee</name>
    <dbReference type="NCBI Taxonomy" id="178035"/>
    <lineage>
        <taxon>Eukaryota</taxon>
        <taxon>Metazoa</taxon>
        <taxon>Ecdysozoa</taxon>
        <taxon>Arthropoda</taxon>
        <taxon>Hexapoda</taxon>
        <taxon>Insecta</taxon>
        <taxon>Pterygota</taxon>
        <taxon>Neoptera</taxon>
        <taxon>Endopterygota</taxon>
        <taxon>Hymenoptera</taxon>
        <taxon>Apocrita</taxon>
        <taxon>Aculeata</taxon>
        <taxon>Apoidea</taxon>
        <taxon>Anthophila</taxon>
        <taxon>Halictidae</taxon>
        <taxon>Rophitinae</taxon>
        <taxon>Dufourea</taxon>
    </lineage>
</organism>
<dbReference type="PANTHER" id="PTHR21115">
    <property type="entry name" value="GH06117P-RELATED"/>
    <property type="match status" value="1"/>
</dbReference>
<dbReference type="OrthoDB" id="6512497at2759"/>
<evidence type="ECO:0000259" key="2">
    <source>
        <dbReference type="Pfam" id="PF16013"/>
    </source>
</evidence>
<evidence type="ECO:0000313" key="4">
    <source>
        <dbReference type="Proteomes" id="UP000076502"/>
    </source>
</evidence>
<dbReference type="Proteomes" id="UP000076502">
    <property type="component" value="Unassembled WGS sequence"/>
</dbReference>
<dbReference type="Pfam" id="PF16013">
    <property type="entry name" value="DUF4781"/>
    <property type="match status" value="1"/>
</dbReference>
<feature type="compositionally biased region" description="Basic residues" evidence="1">
    <location>
        <begin position="419"/>
        <end position="435"/>
    </location>
</feature>
<keyword evidence="4" id="KW-1185">Reference proteome</keyword>
<feature type="domain" description="DUF4781" evidence="2">
    <location>
        <begin position="133"/>
        <end position="440"/>
    </location>
</feature>
<reference evidence="3 4" key="1">
    <citation type="submission" date="2015-07" db="EMBL/GenBank/DDBJ databases">
        <title>The genome of Dufourea novaeangliae.</title>
        <authorList>
            <person name="Pan H."/>
            <person name="Kapheim K."/>
        </authorList>
    </citation>
    <scope>NUCLEOTIDE SEQUENCE [LARGE SCALE GENOMIC DNA]</scope>
    <source>
        <strain evidence="3">0120121106</strain>
        <tissue evidence="3">Whole body</tissue>
    </source>
</reference>
<feature type="region of interest" description="Disordered" evidence="1">
    <location>
        <begin position="419"/>
        <end position="444"/>
    </location>
</feature>
<evidence type="ECO:0000256" key="1">
    <source>
        <dbReference type="SAM" id="MobiDB-lite"/>
    </source>
</evidence>
<sequence>MLSIVKVQQQENYELLSDWTKYNKDEYKYLKQNIGYACFGPPTECKNSDGVKETGNVLYIESKDNSNCNVTDALSYTQEAQKVIDEIYSKVYEFGNGRVDDDSIYYGIIFNVTFRVKCSSLQKKEEICVRQTPVFKIKRFKNVTKRENVCQKELDFYETWFIDMFGRVYKSWTDYKQYNTLPKCTMVLPKDGFYQPDEEYEISEEYSQVWLEIVDSPACSTVAKVFQATDVASAVIGIAGVGVGVASMLTPIGPIILGATTIAGGSSAAWSFGRSVQHLVDRRNHKESINPTHDRNAFCSWLAITGSVAGVAAHGGTALLSRTVRNGGHVSRTAQVALNSVILSNVGINGIGIAHMAYCMYEKYQNGEGVSSYDACVLTAHILFFANAVINLQLATELIKSTKGTILDEQRAKVRAKNLKKRANRTPAAKKRAHQRNNAQQDIPERLQYLTKKADVQHIHKRGNIVIPMVMTFENGKTRVDNKPLLDPMDFVLTSLKKPRRKMTAYKNLEISESEENDFNLFFVLRDLTLIKLTNFYSNNGNRNAIAPDIDEFNDIFMDMKFLQNATNMLSLIFEGATMLTEQVESVSDCLLEAVYFIWYYVKENLKKIFSIGSYSVNDEQSQKIIHSFVMVLSANLNRLVKELTPTFKSKAPLCRLQGAVCYLGIELPTITKDGNKRDPASKQPT</sequence>
<name>A0A154P2B8_DUFNO</name>
<dbReference type="AlphaFoldDB" id="A0A154P2B8"/>
<accession>A0A154P2B8</accession>
<gene>
    <name evidence="3" type="ORF">WN55_06547</name>
</gene>
<dbReference type="PANTHER" id="PTHR21115:SF0">
    <property type="entry name" value="GH06117P-RELATED"/>
    <property type="match status" value="1"/>
</dbReference>
<proteinExistence type="predicted"/>
<evidence type="ECO:0000313" key="3">
    <source>
        <dbReference type="EMBL" id="KZC05358.1"/>
    </source>
</evidence>
<dbReference type="STRING" id="178035.A0A154P2B8"/>